<dbReference type="AlphaFoldDB" id="A0A375G3T2"/>
<dbReference type="PANTHER" id="PTHR12901:SF10">
    <property type="entry name" value="COENZYME Q-BINDING PROTEIN COQ10, MITOCHONDRIAL"/>
    <property type="match status" value="1"/>
</dbReference>
<dbReference type="Proteomes" id="UP000256862">
    <property type="component" value="Chromosome CO2235"/>
</dbReference>
<dbReference type="Pfam" id="PF03364">
    <property type="entry name" value="Polyketide_cyc"/>
    <property type="match status" value="1"/>
</dbReference>
<dbReference type="CDD" id="cd07813">
    <property type="entry name" value="COQ10p_like"/>
    <property type="match status" value="1"/>
</dbReference>
<evidence type="ECO:0000259" key="2">
    <source>
        <dbReference type="Pfam" id="PF03364"/>
    </source>
</evidence>
<dbReference type="SUPFAM" id="SSF55961">
    <property type="entry name" value="Bet v1-like"/>
    <property type="match status" value="1"/>
</dbReference>
<dbReference type="EMBL" id="OGUS01000115">
    <property type="protein sequence ID" value="SPC12696.1"/>
    <property type="molecule type" value="Genomic_DNA"/>
</dbReference>
<protein>
    <recommendedName>
        <fullName evidence="2">Coenzyme Q-binding protein COQ10 START domain-containing protein</fullName>
    </recommendedName>
</protein>
<proteinExistence type="inferred from homology"/>
<dbReference type="Gene3D" id="3.30.530.20">
    <property type="match status" value="1"/>
</dbReference>
<comment type="similarity">
    <text evidence="1">Belongs to the ribosome association toxin RatA family.</text>
</comment>
<gene>
    <name evidence="3" type="primary">yfjG</name>
    <name evidence="3" type="ORF">CO2235_150351</name>
</gene>
<organism evidence="3">
    <name type="scientific">Cupriavidus oxalaticus</name>
    <dbReference type="NCBI Taxonomy" id="96344"/>
    <lineage>
        <taxon>Bacteria</taxon>
        <taxon>Pseudomonadati</taxon>
        <taxon>Pseudomonadota</taxon>
        <taxon>Betaproteobacteria</taxon>
        <taxon>Burkholderiales</taxon>
        <taxon>Burkholderiaceae</taxon>
        <taxon>Cupriavidus</taxon>
    </lineage>
</organism>
<name>A0A375G3T2_9BURK</name>
<comment type="caution">
    <text evidence="3">The sequence shown here is derived from an EMBL/GenBank/DDBJ whole genome shotgun (WGS) entry which is preliminary data.</text>
</comment>
<dbReference type="PANTHER" id="PTHR12901">
    <property type="entry name" value="SPERM PROTEIN HOMOLOG"/>
    <property type="match status" value="1"/>
</dbReference>
<evidence type="ECO:0000256" key="1">
    <source>
        <dbReference type="ARBA" id="ARBA00008918"/>
    </source>
</evidence>
<dbReference type="InterPro" id="IPR005031">
    <property type="entry name" value="COQ10_START"/>
</dbReference>
<feature type="domain" description="Coenzyme Q-binding protein COQ10 START" evidence="2">
    <location>
        <begin position="28"/>
        <end position="151"/>
    </location>
</feature>
<accession>A0A375G3T2</accession>
<dbReference type="InterPro" id="IPR023393">
    <property type="entry name" value="START-like_dom_sf"/>
</dbReference>
<evidence type="ECO:0000313" key="3">
    <source>
        <dbReference type="EMBL" id="SPC12696.1"/>
    </source>
</evidence>
<dbReference type="InterPro" id="IPR044996">
    <property type="entry name" value="COQ10-like"/>
</dbReference>
<dbReference type="GO" id="GO:0048039">
    <property type="term" value="F:ubiquinone binding"/>
    <property type="evidence" value="ECO:0007669"/>
    <property type="project" value="InterPro"/>
</dbReference>
<dbReference type="GO" id="GO:0045333">
    <property type="term" value="P:cellular respiration"/>
    <property type="evidence" value="ECO:0007669"/>
    <property type="project" value="InterPro"/>
</dbReference>
<reference evidence="3" key="1">
    <citation type="submission" date="2018-01" db="EMBL/GenBank/DDBJ databases">
        <authorList>
            <person name="Clerissi C."/>
        </authorList>
    </citation>
    <scope>NUCLEOTIDE SEQUENCE</scope>
    <source>
        <strain evidence="3">Cupriavidus oxalaticus LMG 2235</strain>
    </source>
</reference>
<sequence length="162" mass="18673">MSWRDTRGMAGSQISQYMADVHKSVLLGYSAAQMYDLVTRVEDYPKFLPWCGGVEVFEQTETTLDAKIHIHFKGIQQFFHTRNTQERPTRIDMTFADGPFKTFNGAWRFTPLREDACKIEFHLHYEFSSLLLEKLIGPVFSMIANTFVDAFVKRAEVVYGAS</sequence>